<evidence type="ECO:0000313" key="1">
    <source>
        <dbReference type="EMBL" id="EWY42843.1"/>
    </source>
</evidence>
<reference evidence="1 2" key="1">
    <citation type="submission" date="2013-08" db="EMBL/GenBank/DDBJ databases">
        <title>The genome sequence of Skermanella stibiiresistens.</title>
        <authorList>
            <person name="Zhu W."/>
            <person name="Wang G."/>
        </authorList>
    </citation>
    <scope>NUCLEOTIDE SEQUENCE [LARGE SCALE GENOMIC DNA]</scope>
    <source>
        <strain evidence="1 2">SB22</strain>
    </source>
</reference>
<dbReference type="AlphaFoldDB" id="W9HG07"/>
<evidence type="ECO:0000313" key="2">
    <source>
        <dbReference type="Proteomes" id="UP000019486"/>
    </source>
</evidence>
<organism evidence="1 2">
    <name type="scientific">Skermanella stibiiresistens SB22</name>
    <dbReference type="NCBI Taxonomy" id="1385369"/>
    <lineage>
        <taxon>Bacteria</taxon>
        <taxon>Pseudomonadati</taxon>
        <taxon>Pseudomonadota</taxon>
        <taxon>Alphaproteobacteria</taxon>
        <taxon>Rhodospirillales</taxon>
        <taxon>Azospirillaceae</taxon>
        <taxon>Skermanella</taxon>
    </lineage>
</organism>
<sequence length="35" mass="3701">MATVKLLLDLGDALEGDAVGGSRSTPVLDAFLRWL</sequence>
<accession>W9HG07</accession>
<gene>
    <name evidence="1" type="ORF">N825_01430</name>
</gene>
<protein>
    <submittedName>
        <fullName evidence="1">Uncharacterized protein</fullName>
    </submittedName>
</protein>
<dbReference type="EMBL" id="AVFL01000001">
    <property type="protein sequence ID" value="EWY42843.1"/>
    <property type="molecule type" value="Genomic_DNA"/>
</dbReference>
<keyword evidence="2" id="KW-1185">Reference proteome</keyword>
<proteinExistence type="predicted"/>
<dbReference type="Proteomes" id="UP000019486">
    <property type="component" value="Unassembled WGS sequence"/>
</dbReference>
<name>W9HG07_9PROT</name>
<comment type="caution">
    <text evidence="1">The sequence shown here is derived from an EMBL/GenBank/DDBJ whole genome shotgun (WGS) entry which is preliminary data.</text>
</comment>
<dbReference type="STRING" id="1385369.N825_01430"/>